<keyword evidence="5 6" id="KW-0520">NAD</keyword>
<comment type="catalytic activity">
    <reaction evidence="5">
        <text>a quinone + NADH + 5 H(+)(in) = a quinol + NAD(+) + 4 H(+)(out)</text>
        <dbReference type="Rhea" id="RHEA:57888"/>
        <dbReference type="ChEBI" id="CHEBI:15378"/>
        <dbReference type="ChEBI" id="CHEBI:24646"/>
        <dbReference type="ChEBI" id="CHEBI:57540"/>
        <dbReference type="ChEBI" id="CHEBI:57945"/>
        <dbReference type="ChEBI" id="CHEBI:132124"/>
    </reaction>
</comment>
<dbReference type="PANTHER" id="PTHR11432:SF3">
    <property type="entry name" value="NADH-UBIQUINONE OXIDOREDUCTASE CHAIN 1"/>
    <property type="match status" value="1"/>
</dbReference>
<feature type="transmembrane region" description="Helical" evidence="5">
    <location>
        <begin position="32"/>
        <end position="56"/>
    </location>
</feature>
<reference evidence="7" key="1">
    <citation type="journal article" date="2020" name="mSystems">
        <title>Genome- and Community-Level Interaction Insights into Carbon Utilization and Element Cycling Functions of Hydrothermarchaeota in Hydrothermal Sediment.</title>
        <authorList>
            <person name="Zhou Z."/>
            <person name="Liu Y."/>
            <person name="Xu W."/>
            <person name="Pan J."/>
            <person name="Luo Z.H."/>
            <person name="Li M."/>
        </authorList>
    </citation>
    <scope>NUCLEOTIDE SEQUENCE [LARGE SCALE GENOMIC DNA]</scope>
    <source>
        <strain evidence="7">SpSt-855</strain>
    </source>
</reference>
<feature type="transmembrane region" description="Helical" evidence="5">
    <location>
        <begin position="331"/>
        <end position="353"/>
    </location>
</feature>
<sequence length="402" mass="44798">MMTLVSAHSVDQVFVNLDRWLVAHTPAPLQPLVAILLIVVPILAIFPGLFALTTVLERKGLGRIQNRYGPNRVGPLGLLQPVADGIKALTKEDIVPRSADALLHFLAPVIIVCTAFLAYAVLPIGRNMIAVHLDAGILFFFAIGSATELAVFMAGWSSRNKYSLLGAMRAIAQMISYEIPLILSSVAVIMIAGTLSPEQIVTAQAGFTGIFPHWYVFTPWGFAGFFLFMTAAAAETNRSPFDLPEGESEIIAGYFIEYSGFKFALFFLAEYLEIFAVSGLGITLFLGGWSAPFSFLTWIPSWCWFFAKLLVLIATFIWIRGTLPRLRMDQLMNFAWKFMLPMTLLEILSAGIWRFFPQSGFWPVVRWLACALLLAVPYVLLARGLEHGRRIEKRVYRYAEES</sequence>
<dbReference type="PROSITE" id="PS00668">
    <property type="entry name" value="COMPLEX1_ND1_2"/>
    <property type="match status" value="1"/>
</dbReference>
<dbReference type="GO" id="GO:0016655">
    <property type="term" value="F:oxidoreductase activity, acting on NAD(P)H, quinone or similar compound as acceptor"/>
    <property type="evidence" value="ECO:0007669"/>
    <property type="project" value="UniProtKB-UniRule"/>
</dbReference>
<feature type="transmembrane region" description="Helical" evidence="5">
    <location>
        <begin position="175"/>
        <end position="194"/>
    </location>
</feature>
<dbReference type="GO" id="GO:0009060">
    <property type="term" value="P:aerobic respiration"/>
    <property type="evidence" value="ECO:0007669"/>
    <property type="project" value="TreeGrafter"/>
</dbReference>
<name>A0A7V5CSP7_9BACT</name>
<dbReference type="EMBL" id="DTKL01000026">
    <property type="protein sequence ID" value="HGY94036.1"/>
    <property type="molecule type" value="Genomic_DNA"/>
</dbReference>
<feature type="transmembrane region" description="Helical" evidence="5">
    <location>
        <begin position="101"/>
        <end position="122"/>
    </location>
</feature>
<evidence type="ECO:0000256" key="5">
    <source>
        <dbReference type="HAMAP-Rule" id="MF_01350"/>
    </source>
</evidence>
<keyword evidence="4 5" id="KW-0472">Membrane</keyword>
<dbReference type="GO" id="GO:0005886">
    <property type="term" value="C:plasma membrane"/>
    <property type="evidence" value="ECO:0007669"/>
    <property type="project" value="UniProtKB-SubCell"/>
</dbReference>
<keyword evidence="7" id="KW-0560">Oxidoreductase</keyword>
<proteinExistence type="inferred from homology"/>
<comment type="subunit">
    <text evidence="5">NDH-1 is composed of 14 different subunits. Subunits NuoA, H, J, K, L, M, N constitute the membrane sector of the complex.</text>
</comment>
<accession>A0A7V5CSP7</accession>
<evidence type="ECO:0000313" key="7">
    <source>
        <dbReference type="EMBL" id="HGY94036.1"/>
    </source>
</evidence>
<keyword evidence="2 5" id="KW-0812">Transmembrane</keyword>
<dbReference type="PANTHER" id="PTHR11432">
    <property type="entry name" value="NADH DEHYDROGENASE SUBUNIT 1"/>
    <property type="match status" value="1"/>
</dbReference>
<comment type="caution">
    <text evidence="7">The sequence shown here is derived from an EMBL/GenBank/DDBJ whole genome shotgun (WGS) entry which is preliminary data.</text>
</comment>
<feature type="transmembrane region" description="Helical" evidence="5">
    <location>
        <begin position="128"/>
        <end position="154"/>
    </location>
</feature>
<gene>
    <name evidence="5 7" type="primary">nuoH</name>
    <name evidence="7" type="ORF">ENW50_05030</name>
</gene>
<dbReference type="InterPro" id="IPR018086">
    <property type="entry name" value="NADH_UbQ_OxRdtase_su1_CS"/>
</dbReference>
<dbReference type="Pfam" id="PF00146">
    <property type="entry name" value="NADHdh"/>
    <property type="match status" value="1"/>
</dbReference>
<keyword evidence="5" id="KW-1003">Cell membrane</keyword>
<dbReference type="InterPro" id="IPR001694">
    <property type="entry name" value="NADH_UbQ_OxRdtase_su1/FPO"/>
</dbReference>
<evidence type="ECO:0000256" key="6">
    <source>
        <dbReference type="RuleBase" id="RU000471"/>
    </source>
</evidence>
<dbReference type="GO" id="GO:0003954">
    <property type="term" value="F:NADH dehydrogenase activity"/>
    <property type="evidence" value="ECO:0007669"/>
    <property type="project" value="TreeGrafter"/>
</dbReference>
<dbReference type="EC" id="7.1.1.-" evidence="5"/>
<comment type="subcellular location">
    <subcellularLocation>
        <location evidence="5 6">Cell membrane</location>
        <topology evidence="5 6">Multi-pass membrane protein</topology>
    </subcellularLocation>
    <subcellularLocation>
        <location evidence="1">Membrane</location>
        <topology evidence="1">Multi-pass membrane protein</topology>
    </subcellularLocation>
</comment>
<dbReference type="HAMAP" id="MF_01350">
    <property type="entry name" value="NDH1_NuoH"/>
    <property type="match status" value="1"/>
</dbReference>
<dbReference type="NCBIfam" id="NF004741">
    <property type="entry name" value="PRK06076.1-2"/>
    <property type="match status" value="1"/>
</dbReference>
<evidence type="ECO:0000256" key="1">
    <source>
        <dbReference type="ARBA" id="ARBA00004141"/>
    </source>
</evidence>
<dbReference type="AlphaFoldDB" id="A0A7V5CSP7"/>
<feature type="transmembrane region" description="Helical" evidence="5">
    <location>
        <begin position="365"/>
        <end position="385"/>
    </location>
</feature>
<comment type="similarity">
    <text evidence="5 6">Belongs to the complex I subunit 1 family.</text>
</comment>
<evidence type="ECO:0000256" key="3">
    <source>
        <dbReference type="ARBA" id="ARBA00022989"/>
    </source>
</evidence>
<feature type="transmembrane region" description="Helical" evidence="5">
    <location>
        <begin position="263"/>
        <end position="289"/>
    </location>
</feature>
<feature type="transmembrane region" description="Helical" evidence="5">
    <location>
        <begin position="295"/>
        <end position="319"/>
    </location>
</feature>
<dbReference type="GO" id="GO:0048038">
    <property type="term" value="F:quinone binding"/>
    <property type="evidence" value="ECO:0007669"/>
    <property type="project" value="UniProtKB-KW"/>
</dbReference>
<keyword evidence="5" id="KW-0830">Ubiquinone</keyword>
<organism evidence="7">
    <name type="scientific">Acidobacterium capsulatum</name>
    <dbReference type="NCBI Taxonomy" id="33075"/>
    <lineage>
        <taxon>Bacteria</taxon>
        <taxon>Pseudomonadati</taxon>
        <taxon>Acidobacteriota</taxon>
        <taxon>Terriglobia</taxon>
        <taxon>Terriglobales</taxon>
        <taxon>Acidobacteriaceae</taxon>
        <taxon>Acidobacterium</taxon>
    </lineage>
</organism>
<protein>
    <recommendedName>
        <fullName evidence="5">NADH-quinone oxidoreductase subunit H</fullName>
        <ecNumber evidence="5">7.1.1.-</ecNumber>
    </recommendedName>
    <alternativeName>
        <fullName evidence="5">NADH dehydrogenase I subunit H</fullName>
    </alternativeName>
    <alternativeName>
        <fullName evidence="5">NDH-1 subunit H</fullName>
    </alternativeName>
</protein>
<evidence type="ECO:0000256" key="2">
    <source>
        <dbReference type="ARBA" id="ARBA00022692"/>
    </source>
</evidence>
<keyword evidence="5" id="KW-0874">Quinone</keyword>
<comment type="function">
    <text evidence="5">NDH-1 shuttles electrons from NADH, via FMN and iron-sulfur (Fe-S) centers, to quinones in the respiratory chain. The immediate electron acceptor for the enzyme in this species is believed to be ubiquinone. Couples the redox reaction to proton translocation (for every two electrons transferred, four hydrogen ions are translocated across the cytoplasmic membrane), and thus conserves the redox energy in a proton gradient. This subunit may bind ubiquinone.</text>
</comment>
<keyword evidence="3 5" id="KW-1133">Transmembrane helix</keyword>
<evidence type="ECO:0000256" key="4">
    <source>
        <dbReference type="ARBA" id="ARBA00023136"/>
    </source>
</evidence>
<keyword evidence="5" id="KW-1278">Translocase</keyword>
<feature type="transmembrane region" description="Helical" evidence="5">
    <location>
        <begin position="214"/>
        <end position="234"/>
    </location>
</feature>